<evidence type="ECO:0000313" key="1">
    <source>
        <dbReference type="EMBL" id="CAB3257777.1"/>
    </source>
</evidence>
<organism evidence="1 2">
    <name type="scientific">Arctia plantaginis</name>
    <name type="common">Wood tiger moth</name>
    <name type="synonym">Phalaena plantaginis</name>
    <dbReference type="NCBI Taxonomy" id="874455"/>
    <lineage>
        <taxon>Eukaryota</taxon>
        <taxon>Metazoa</taxon>
        <taxon>Ecdysozoa</taxon>
        <taxon>Arthropoda</taxon>
        <taxon>Hexapoda</taxon>
        <taxon>Insecta</taxon>
        <taxon>Pterygota</taxon>
        <taxon>Neoptera</taxon>
        <taxon>Endopterygota</taxon>
        <taxon>Lepidoptera</taxon>
        <taxon>Glossata</taxon>
        <taxon>Ditrysia</taxon>
        <taxon>Noctuoidea</taxon>
        <taxon>Erebidae</taxon>
        <taxon>Arctiinae</taxon>
        <taxon>Arctia</taxon>
    </lineage>
</organism>
<accession>A0A8S1BGX2</accession>
<reference evidence="1 2" key="1">
    <citation type="submission" date="2020-04" db="EMBL/GenBank/DDBJ databases">
        <authorList>
            <person name="Wallbank WR R."/>
            <person name="Pardo Diaz C."/>
            <person name="Kozak K."/>
            <person name="Martin S."/>
            <person name="Jiggins C."/>
            <person name="Moest M."/>
            <person name="Warren A I."/>
            <person name="Byers J.R.P. K."/>
            <person name="Montejo-Kovacevich G."/>
            <person name="Yen C E."/>
        </authorList>
    </citation>
    <scope>NUCLEOTIDE SEQUENCE [LARGE SCALE GENOMIC DNA]</scope>
</reference>
<gene>
    <name evidence="1" type="ORF">APLA_LOCUS16161</name>
</gene>
<proteinExistence type="predicted"/>
<name>A0A8S1BGX2_ARCPL</name>
<dbReference type="AlphaFoldDB" id="A0A8S1BGX2"/>
<dbReference type="EMBL" id="CADEBC010000592">
    <property type="protein sequence ID" value="CAB3257777.1"/>
    <property type="molecule type" value="Genomic_DNA"/>
</dbReference>
<dbReference type="OrthoDB" id="10447862at2759"/>
<dbReference type="Proteomes" id="UP000494106">
    <property type="component" value="Unassembled WGS sequence"/>
</dbReference>
<keyword evidence="2" id="KW-1185">Reference proteome</keyword>
<sequence length="67" mass="7295">MVVFELLVEVKVQGLFLYQVKASIGATRALLWAGGARTQLETGIDAARTNLNAAQALNERQKNGHRS</sequence>
<evidence type="ECO:0000313" key="2">
    <source>
        <dbReference type="Proteomes" id="UP000494106"/>
    </source>
</evidence>
<comment type="caution">
    <text evidence="1">The sequence shown here is derived from an EMBL/GenBank/DDBJ whole genome shotgun (WGS) entry which is preliminary data.</text>
</comment>
<protein>
    <submittedName>
        <fullName evidence="1">Uncharacterized protein</fullName>
    </submittedName>
</protein>